<organism evidence="2 3">
    <name type="scientific">Rhizophagus clarus</name>
    <dbReference type="NCBI Taxonomy" id="94130"/>
    <lineage>
        <taxon>Eukaryota</taxon>
        <taxon>Fungi</taxon>
        <taxon>Fungi incertae sedis</taxon>
        <taxon>Mucoromycota</taxon>
        <taxon>Glomeromycotina</taxon>
        <taxon>Glomeromycetes</taxon>
        <taxon>Glomerales</taxon>
        <taxon>Glomeraceae</taxon>
        <taxon>Rhizophagus</taxon>
    </lineage>
</organism>
<evidence type="ECO:0000256" key="1">
    <source>
        <dbReference type="SAM" id="MobiDB-lite"/>
    </source>
</evidence>
<gene>
    <name evidence="2" type="ORF">RCL2_001060800</name>
</gene>
<proteinExistence type="predicted"/>
<name>A0A8H3QKU5_9GLOM</name>
<accession>A0A8H3QKU5</accession>
<feature type="region of interest" description="Disordered" evidence="1">
    <location>
        <begin position="19"/>
        <end position="41"/>
    </location>
</feature>
<reference evidence="2" key="1">
    <citation type="submission" date="2019-10" db="EMBL/GenBank/DDBJ databases">
        <title>Conservation and host-specific expression of non-tandemly repeated heterogenous ribosome RNA gene in arbuscular mycorrhizal fungi.</title>
        <authorList>
            <person name="Maeda T."/>
            <person name="Kobayashi Y."/>
            <person name="Nakagawa T."/>
            <person name="Ezawa T."/>
            <person name="Yamaguchi K."/>
            <person name="Bino T."/>
            <person name="Nishimoto Y."/>
            <person name="Shigenobu S."/>
            <person name="Kawaguchi M."/>
        </authorList>
    </citation>
    <scope>NUCLEOTIDE SEQUENCE</scope>
    <source>
        <strain evidence="2">HR1</strain>
    </source>
</reference>
<dbReference type="PANTHER" id="PTHR38645:SF1">
    <property type="entry name" value="YALI0F12243P"/>
    <property type="match status" value="1"/>
</dbReference>
<dbReference type="Proteomes" id="UP000615446">
    <property type="component" value="Unassembled WGS sequence"/>
</dbReference>
<evidence type="ECO:0000313" key="3">
    <source>
        <dbReference type="Proteomes" id="UP000615446"/>
    </source>
</evidence>
<dbReference type="AlphaFoldDB" id="A0A8H3QKU5"/>
<dbReference type="OrthoDB" id="21418at2759"/>
<protein>
    <submittedName>
        <fullName evidence="2">Uncharacterized protein</fullName>
    </submittedName>
</protein>
<sequence length="263" mass="29996">MAIVQLICNARKSSVRNYNLRNSMEHSDQAPDIRERPEESPEEALMASFRVAAESVAQLYKTSLNQKTKYHNTGYEQCLQDLMGFVSSHPSVQQRRQTGGDGRDAFISVQDLCSFINSKTEQLKSVSRRNRDEGINVRLQSQQSQQSQHQQQFLHDQVSTFQTSNVQICPTSNIPPTSANVFENNHETFNFSFPDHVTFNSLQREIDCIDTGQGGIGILTGNDNLKRRYNGSSELNFLGRSTTFECSFYEPPTKKGRFHRRLF</sequence>
<dbReference type="EMBL" id="BLAL01000068">
    <property type="protein sequence ID" value="GES83448.1"/>
    <property type="molecule type" value="Genomic_DNA"/>
</dbReference>
<evidence type="ECO:0000313" key="2">
    <source>
        <dbReference type="EMBL" id="GES83448.1"/>
    </source>
</evidence>
<dbReference type="PANTHER" id="PTHR38645">
    <property type="entry name" value="CHROMOSOME 9, WHOLE GENOME SHOTGUN SEQUENCE"/>
    <property type="match status" value="1"/>
</dbReference>
<feature type="compositionally biased region" description="Basic and acidic residues" evidence="1">
    <location>
        <begin position="23"/>
        <end position="39"/>
    </location>
</feature>
<comment type="caution">
    <text evidence="2">The sequence shown here is derived from an EMBL/GenBank/DDBJ whole genome shotgun (WGS) entry which is preliminary data.</text>
</comment>